<feature type="transmembrane region" description="Helical" evidence="1">
    <location>
        <begin position="46"/>
        <end position="64"/>
    </location>
</feature>
<evidence type="ECO:0000313" key="2">
    <source>
        <dbReference type="EMBL" id="KOS07764.1"/>
    </source>
</evidence>
<dbReference type="STRING" id="1202724.AM493_18185"/>
<evidence type="ECO:0000313" key="3">
    <source>
        <dbReference type="Proteomes" id="UP000037755"/>
    </source>
</evidence>
<feature type="transmembrane region" description="Helical" evidence="1">
    <location>
        <begin position="120"/>
        <end position="140"/>
    </location>
</feature>
<keyword evidence="1" id="KW-0472">Membrane</keyword>
<dbReference type="Proteomes" id="UP000037755">
    <property type="component" value="Unassembled WGS sequence"/>
</dbReference>
<dbReference type="AlphaFoldDB" id="A0A0M8MFE2"/>
<comment type="caution">
    <text evidence="2">The sequence shown here is derived from an EMBL/GenBank/DDBJ whole genome shotgun (WGS) entry which is preliminary data.</text>
</comment>
<accession>A0A0M8MFE2</accession>
<dbReference type="PATRIC" id="fig|1202724.3.peg.3776"/>
<dbReference type="EMBL" id="LIYD01000005">
    <property type="protein sequence ID" value="KOS07764.1"/>
    <property type="molecule type" value="Genomic_DNA"/>
</dbReference>
<reference evidence="2 3" key="1">
    <citation type="submission" date="2015-08" db="EMBL/GenBank/DDBJ databases">
        <title>Whole genome sequence of Flavobacterium akiainvivens IK-1T, from decaying Wikstroemia oahuensis, an endemic Hawaiian shrub.</title>
        <authorList>
            <person name="Wan X."/>
            <person name="Hou S."/>
            <person name="Saito J."/>
            <person name="Donachie S."/>
        </authorList>
    </citation>
    <scope>NUCLEOTIDE SEQUENCE [LARGE SCALE GENOMIC DNA]</scope>
    <source>
        <strain evidence="2 3">IK-1</strain>
    </source>
</reference>
<dbReference type="OrthoDB" id="329514at2"/>
<keyword evidence="3" id="KW-1185">Reference proteome</keyword>
<proteinExistence type="predicted"/>
<sequence>MFNILLIAHSMFRWLVLAALCYTLYRSWCRYRTLQPFTKTDNALRHWSATIAHIQLMLGMVLYTQSPMVKYFNSGVGDNAGEPVFFGVIHILLMLLAIVVVTIGSARAKRQPTDSRKFKTIYTFFGIALLVILVAIPWPFSTLAHRPLIRF</sequence>
<name>A0A0M8MFE2_9FLAO</name>
<dbReference type="RefSeq" id="WP_054409478.1">
    <property type="nucleotide sequence ID" value="NZ_FOYA01000002.1"/>
</dbReference>
<gene>
    <name evidence="2" type="ORF">AM493_18185</name>
</gene>
<feature type="transmembrane region" description="Helical" evidence="1">
    <location>
        <begin position="84"/>
        <end position="108"/>
    </location>
</feature>
<protein>
    <recommendedName>
        <fullName evidence="4">Cytochrome B</fullName>
    </recommendedName>
</protein>
<organism evidence="2 3">
    <name type="scientific">Flavobacterium akiainvivens</name>
    <dbReference type="NCBI Taxonomy" id="1202724"/>
    <lineage>
        <taxon>Bacteria</taxon>
        <taxon>Pseudomonadati</taxon>
        <taxon>Bacteroidota</taxon>
        <taxon>Flavobacteriia</taxon>
        <taxon>Flavobacteriales</taxon>
        <taxon>Flavobacteriaceae</taxon>
        <taxon>Flavobacterium</taxon>
    </lineage>
</organism>
<feature type="transmembrane region" description="Helical" evidence="1">
    <location>
        <begin position="6"/>
        <end position="25"/>
    </location>
</feature>
<keyword evidence="1" id="KW-0812">Transmembrane</keyword>
<keyword evidence="1" id="KW-1133">Transmembrane helix</keyword>
<evidence type="ECO:0000256" key="1">
    <source>
        <dbReference type="SAM" id="Phobius"/>
    </source>
</evidence>
<evidence type="ECO:0008006" key="4">
    <source>
        <dbReference type="Google" id="ProtNLM"/>
    </source>
</evidence>